<keyword evidence="4" id="KW-1133">Transmembrane helix</keyword>
<dbReference type="Pfam" id="PF01494">
    <property type="entry name" value="FAD_binding_3"/>
    <property type="match status" value="1"/>
</dbReference>
<sequence length="426" mass="47031">MARDAINGQVRRPHVAVLGAGIGGLAVAIALIKRGVPVTVYEAAENFSPVGAGIGLGPNSLLALDLINPQLRSDYEKASTGNERVEFQNSVFDVMYAEEGFGESKKWSRGLVGAPYFSRSSAHRKDLLEIMKSFIPDGTVEFSKCAEYVQQSEDAVEIRFKDGETVIVDALIGADGIKGMTRRVVLGKRWPDEVAAKYCHTYIYRGILPMSDAKAILGDHAGDAKWFLAKDKTVAIYPISKGREENFVFFVADRNDWTGLQEAKSCSREEMVADLAGFDQRLLKLLDFARPLRWPVYHHPDTPSYYNGRVCLLGDVAHASSPGQAAGAGQGLEDAVVLAHLMSLVQAPEHVSSAFEVYDGIRRPRAQKVVRTSLEAGDMYAWNDASVGADMQRIVDNANQRLHWIWQHPLPEDVQRAENEFVRLVI</sequence>
<dbReference type="EMBL" id="JAVRRT010000002">
    <property type="protein sequence ID" value="KAK5174421.1"/>
    <property type="molecule type" value="Genomic_DNA"/>
</dbReference>
<keyword evidence="7" id="KW-1185">Reference proteome</keyword>
<keyword evidence="2" id="KW-0274">FAD</keyword>
<keyword evidence="4" id="KW-0472">Membrane</keyword>
<evidence type="ECO:0000259" key="5">
    <source>
        <dbReference type="Pfam" id="PF01494"/>
    </source>
</evidence>
<dbReference type="GO" id="GO:0071949">
    <property type="term" value="F:FAD binding"/>
    <property type="evidence" value="ECO:0007669"/>
    <property type="project" value="InterPro"/>
</dbReference>
<comment type="caution">
    <text evidence="6">The sequence shown here is derived from an EMBL/GenBank/DDBJ whole genome shotgun (WGS) entry which is preliminary data.</text>
</comment>
<evidence type="ECO:0000256" key="4">
    <source>
        <dbReference type="SAM" id="Phobius"/>
    </source>
</evidence>
<evidence type="ECO:0000256" key="1">
    <source>
        <dbReference type="ARBA" id="ARBA00022630"/>
    </source>
</evidence>
<evidence type="ECO:0000313" key="7">
    <source>
        <dbReference type="Proteomes" id="UP001337655"/>
    </source>
</evidence>
<dbReference type="InterPro" id="IPR051104">
    <property type="entry name" value="FAD_monoxygenase"/>
</dbReference>
<dbReference type="GO" id="GO:0044550">
    <property type="term" value="P:secondary metabolite biosynthetic process"/>
    <property type="evidence" value="ECO:0007669"/>
    <property type="project" value="TreeGrafter"/>
</dbReference>
<dbReference type="PANTHER" id="PTHR46720">
    <property type="entry name" value="HYDROXYLASE, PUTATIVE (AFU_ORTHOLOGUE AFUA_3G01460)-RELATED"/>
    <property type="match status" value="1"/>
</dbReference>
<dbReference type="Proteomes" id="UP001337655">
    <property type="component" value="Unassembled WGS sequence"/>
</dbReference>
<proteinExistence type="predicted"/>
<dbReference type="SUPFAM" id="SSF51905">
    <property type="entry name" value="FAD/NAD(P)-binding domain"/>
    <property type="match status" value="1"/>
</dbReference>
<evidence type="ECO:0000313" key="6">
    <source>
        <dbReference type="EMBL" id="KAK5174421.1"/>
    </source>
</evidence>
<feature type="transmembrane region" description="Helical" evidence="4">
    <location>
        <begin position="12"/>
        <end position="32"/>
    </location>
</feature>
<dbReference type="GO" id="GO:0016491">
    <property type="term" value="F:oxidoreductase activity"/>
    <property type="evidence" value="ECO:0007669"/>
    <property type="project" value="UniProtKB-KW"/>
</dbReference>
<dbReference type="RefSeq" id="XP_064663090.1">
    <property type="nucleotide sequence ID" value="XM_064798763.1"/>
</dbReference>
<dbReference type="PRINTS" id="PR00420">
    <property type="entry name" value="RNGMNOXGNASE"/>
</dbReference>
<dbReference type="PANTHER" id="PTHR46720:SF3">
    <property type="entry name" value="FAD-BINDING DOMAIN-CONTAINING PROTEIN-RELATED"/>
    <property type="match status" value="1"/>
</dbReference>
<name>A0AAV9PKZ5_9PEZI</name>
<dbReference type="GeneID" id="89922849"/>
<dbReference type="AlphaFoldDB" id="A0AAV9PKZ5"/>
<organism evidence="6 7">
    <name type="scientific">Saxophila tyrrhenica</name>
    <dbReference type="NCBI Taxonomy" id="1690608"/>
    <lineage>
        <taxon>Eukaryota</taxon>
        <taxon>Fungi</taxon>
        <taxon>Dikarya</taxon>
        <taxon>Ascomycota</taxon>
        <taxon>Pezizomycotina</taxon>
        <taxon>Dothideomycetes</taxon>
        <taxon>Dothideomycetidae</taxon>
        <taxon>Mycosphaerellales</taxon>
        <taxon>Extremaceae</taxon>
        <taxon>Saxophila</taxon>
    </lineage>
</organism>
<keyword evidence="3" id="KW-0560">Oxidoreductase</keyword>
<keyword evidence="4" id="KW-0812">Transmembrane</keyword>
<accession>A0AAV9PKZ5</accession>
<feature type="domain" description="FAD-binding" evidence="5">
    <location>
        <begin position="14"/>
        <end position="372"/>
    </location>
</feature>
<dbReference type="InterPro" id="IPR002938">
    <property type="entry name" value="FAD-bd"/>
</dbReference>
<protein>
    <recommendedName>
        <fullName evidence="5">FAD-binding domain-containing protein</fullName>
    </recommendedName>
</protein>
<gene>
    <name evidence="6" type="ORF">LTR77_001501</name>
</gene>
<keyword evidence="1" id="KW-0285">Flavoprotein</keyword>
<evidence type="ECO:0000256" key="3">
    <source>
        <dbReference type="ARBA" id="ARBA00023002"/>
    </source>
</evidence>
<dbReference type="Gene3D" id="3.50.50.60">
    <property type="entry name" value="FAD/NAD(P)-binding domain"/>
    <property type="match status" value="1"/>
</dbReference>
<dbReference type="SUPFAM" id="SSF54373">
    <property type="entry name" value="FAD-linked reductases, C-terminal domain"/>
    <property type="match status" value="1"/>
</dbReference>
<evidence type="ECO:0000256" key="2">
    <source>
        <dbReference type="ARBA" id="ARBA00022827"/>
    </source>
</evidence>
<dbReference type="InterPro" id="IPR036188">
    <property type="entry name" value="FAD/NAD-bd_sf"/>
</dbReference>
<reference evidence="6 7" key="1">
    <citation type="submission" date="2023-08" db="EMBL/GenBank/DDBJ databases">
        <title>Black Yeasts Isolated from many extreme environments.</title>
        <authorList>
            <person name="Coleine C."/>
            <person name="Stajich J.E."/>
            <person name="Selbmann L."/>
        </authorList>
    </citation>
    <scope>NUCLEOTIDE SEQUENCE [LARGE SCALE GENOMIC DNA]</scope>
    <source>
        <strain evidence="6 7">CCFEE 5935</strain>
    </source>
</reference>